<gene>
    <name evidence="1" type="ORF">F8W48_16010</name>
</gene>
<sequence>MQKLGDFQAAVTALTNAGLGLNILIQEQGQPLVTWGWNDMQYGSGHQSFGAPIPPNSDNVARTATFRLQLFVIKKINSAQIVQVPSLSAFSIIPSPSHTAAPAVQITSSPFAIRYMPSNFGYVSLSPSLVSFGHIYTDYPMSGKKVSFSLTAGQRAGVGGPNSSFTIPLKATFTVNGKALTDTGQSAILTTDDGQPNGLKLSLSDTDSGNRLTFAQPLAIGTLTSASPGVLATPIRKTYTALLETIPGQPLRTGPFSADVVVTVTYD</sequence>
<organism evidence="1">
    <name type="scientific">Salmonella enterica</name>
    <name type="common">Salmonella choleraesuis</name>
    <dbReference type="NCBI Taxonomy" id="28901"/>
    <lineage>
        <taxon>Bacteria</taxon>
        <taxon>Pseudomonadati</taxon>
        <taxon>Pseudomonadota</taxon>
        <taxon>Gammaproteobacteria</taxon>
        <taxon>Enterobacterales</taxon>
        <taxon>Enterobacteriaceae</taxon>
        <taxon>Salmonella</taxon>
    </lineage>
</organism>
<dbReference type="EMBL" id="AALHHT010000005">
    <property type="protein sequence ID" value="ECZ6322735.1"/>
    <property type="molecule type" value="Genomic_DNA"/>
</dbReference>
<evidence type="ECO:0000313" key="1">
    <source>
        <dbReference type="EMBL" id="ECZ6322735.1"/>
    </source>
</evidence>
<reference evidence="1" key="1">
    <citation type="submission" date="2019-10" db="EMBL/GenBank/DDBJ databases">
        <authorList>
            <consortium name="PulseNet: The National Subtyping Network for Foodborne Disease Surveillance"/>
            <person name="Tarr C.L."/>
            <person name="Trees E."/>
            <person name="Katz L.S."/>
            <person name="Carleton-Romer H.A."/>
            <person name="Stroika S."/>
            <person name="Kucerova Z."/>
            <person name="Roache K.F."/>
            <person name="Sabol A.L."/>
            <person name="Besser J."/>
            <person name="Gerner-Smidt P."/>
        </authorList>
    </citation>
    <scope>NUCLEOTIDE SEQUENCE</scope>
    <source>
        <strain evidence="1">PNUSAS103982</strain>
    </source>
</reference>
<protein>
    <submittedName>
        <fullName evidence="1">Fimbrial protein</fullName>
    </submittedName>
</protein>
<dbReference type="InterPro" id="IPR008966">
    <property type="entry name" value="Adhesion_dom_sf"/>
</dbReference>
<dbReference type="SUPFAM" id="SSF49401">
    <property type="entry name" value="Bacterial adhesins"/>
    <property type="match status" value="1"/>
</dbReference>
<comment type="caution">
    <text evidence="1">The sequence shown here is derived from an EMBL/GenBank/DDBJ whole genome shotgun (WGS) entry which is preliminary data.</text>
</comment>
<name>A0A624MKB0_SALER</name>
<dbReference type="AlphaFoldDB" id="A0A624MKB0"/>
<proteinExistence type="predicted"/>
<accession>A0A624MKB0</accession>